<keyword evidence="1" id="KW-1133">Transmembrane helix</keyword>
<evidence type="ECO:0000313" key="3">
    <source>
        <dbReference type="Proteomes" id="UP000234323"/>
    </source>
</evidence>
<gene>
    <name evidence="2" type="ORF">RhiirA4_238721</name>
</gene>
<feature type="transmembrane region" description="Helical" evidence="1">
    <location>
        <begin position="7"/>
        <end position="24"/>
    </location>
</feature>
<sequence length="91" mass="10416">MKFIFELFVHAPQLFFSCYIQFYMSRLCPLIVLIPTVDVPVPVIYNPIAALVVCFAMLPFDNRASSLFALIAILFFFLLFSSGFIDLNKKP</sequence>
<feature type="transmembrane region" description="Helical" evidence="1">
    <location>
        <begin position="44"/>
        <end position="60"/>
    </location>
</feature>
<reference evidence="2 3" key="1">
    <citation type="submission" date="2015-10" db="EMBL/GenBank/DDBJ databases">
        <title>Genome analyses suggest a sexual origin of heterokaryosis in a supposedly ancient asexual fungus.</title>
        <authorList>
            <person name="Ropars J."/>
            <person name="Sedzielewska K."/>
            <person name="Noel J."/>
            <person name="Charron P."/>
            <person name="Farinelli L."/>
            <person name="Marton T."/>
            <person name="Kruger M."/>
            <person name="Pelin A."/>
            <person name="Brachmann A."/>
            <person name="Corradi N."/>
        </authorList>
    </citation>
    <scope>NUCLEOTIDE SEQUENCE [LARGE SCALE GENOMIC DNA]</scope>
    <source>
        <strain evidence="2 3">A4</strain>
    </source>
</reference>
<evidence type="ECO:0000313" key="2">
    <source>
        <dbReference type="EMBL" id="PKY37652.1"/>
    </source>
</evidence>
<dbReference type="Proteomes" id="UP000234323">
    <property type="component" value="Unassembled WGS sequence"/>
</dbReference>
<dbReference type="EMBL" id="LLXI01000007">
    <property type="protein sequence ID" value="PKY37652.1"/>
    <property type="molecule type" value="Genomic_DNA"/>
</dbReference>
<organism evidence="2 3">
    <name type="scientific">Rhizophagus irregularis</name>
    <dbReference type="NCBI Taxonomy" id="588596"/>
    <lineage>
        <taxon>Eukaryota</taxon>
        <taxon>Fungi</taxon>
        <taxon>Fungi incertae sedis</taxon>
        <taxon>Mucoromycota</taxon>
        <taxon>Glomeromycotina</taxon>
        <taxon>Glomeromycetes</taxon>
        <taxon>Glomerales</taxon>
        <taxon>Glomeraceae</taxon>
        <taxon>Rhizophagus</taxon>
    </lineage>
</organism>
<feature type="transmembrane region" description="Helical" evidence="1">
    <location>
        <begin position="67"/>
        <end position="85"/>
    </location>
</feature>
<accession>A0A2I1FTD7</accession>
<comment type="caution">
    <text evidence="2">The sequence shown here is derived from an EMBL/GenBank/DDBJ whole genome shotgun (WGS) entry which is preliminary data.</text>
</comment>
<keyword evidence="1" id="KW-0472">Membrane</keyword>
<keyword evidence="1" id="KW-0812">Transmembrane</keyword>
<evidence type="ECO:0000256" key="1">
    <source>
        <dbReference type="SAM" id="Phobius"/>
    </source>
</evidence>
<dbReference type="PROSITE" id="PS51257">
    <property type="entry name" value="PROKAR_LIPOPROTEIN"/>
    <property type="match status" value="1"/>
</dbReference>
<dbReference type="AlphaFoldDB" id="A0A2I1FTD7"/>
<proteinExistence type="predicted"/>
<keyword evidence="3" id="KW-1185">Reference proteome</keyword>
<protein>
    <submittedName>
        <fullName evidence="2">Uncharacterized protein</fullName>
    </submittedName>
</protein>
<name>A0A2I1FTD7_9GLOM</name>